<dbReference type="SUPFAM" id="SSF141255">
    <property type="entry name" value="YccV-like"/>
    <property type="match status" value="1"/>
</dbReference>
<dbReference type="Pfam" id="PF13369">
    <property type="entry name" value="Transglut_core2"/>
    <property type="match status" value="1"/>
</dbReference>
<organism evidence="4 5">
    <name type="scientific">Porites lobata</name>
    <dbReference type="NCBI Taxonomy" id="104759"/>
    <lineage>
        <taxon>Eukaryota</taxon>
        <taxon>Metazoa</taxon>
        <taxon>Cnidaria</taxon>
        <taxon>Anthozoa</taxon>
        <taxon>Hexacorallia</taxon>
        <taxon>Scleractinia</taxon>
        <taxon>Fungiina</taxon>
        <taxon>Poritidae</taxon>
        <taxon>Porites</taxon>
    </lineage>
</organism>
<dbReference type="Gene3D" id="2.30.30.390">
    <property type="entry name" value="Hemimethylated DNA-binding domain"/>
    <property type="match status" value="1"/>
</dbReference>
<dbReference type="SUPFAM" id="SSF81383">
    <property type="entry name" value="F-box domain"/>
    <property type="match status" value="1"/>
</dbReference>
<dbReference type="Pfam" id="PF12937">
    <property type="entry name" value="F-box-like"/>
    <property type="match status" value="1"/>
</dbReference>
<evidence type="ECO:0000256" key="1">
    <source>
        <dbReference type="SAM" id="MobiDB-lite"/>
    </source>
</evidence>
<dbReference type="Gene3D" id="1.20.1280.50">
    <property type="match status" value="1"/>
</dbReference>
<evidence type="ECO:0000259" key="3">
    <source>
        <dbReference type="SMART" id="SM00992"/>
    </source>
</evidence>
<dbReference type="SMART" id="SM00992">
    <property type="entry name" value="YccV-like"/>
    <property type="match status" value="1"/>
</dbReference>
<dbReference type="Pfam" id="PF08755">
    <property type="entry name" value="YccV-like"/>
    <property type="match status" value="1"/>
</dbReference>
<dbReference type="NCBIfam" id="TIGR02097">
    <property type="entry name" value="yccV"/>
    <property type="match status" value="1"/>
</dbReference>
<name>A0ABN8NE78_9CNID</name>
<proteinExistence type="predicted"/>
<sequence>MEEEKGQKRPLEEDESCLLSLADELIDMVLSYPFIDHQDLCRCAQVCRRLNRIAMGNEVWKKKSLLRWNFWKNVPRENWSTTYRDRFLMEQKIHHTLLTISRKYYTKVDVYKKDLERFVLLAKESPWQSCHIDDSLHELLQGDVCKVNLTYRYYARKVNSYLKIDQLKDEWKQFLALPDEQQPLEKGAMLIARWILNEEEIDENSTFAELDEIAKMVQDSLGGNLTRGETVLTTAPEERMSISTEESAPAVTHPAACLRIIDCLKQVLYQQLQFKGNVNDYYKKENSMLHQVLKNRTGNPITLSVLFAGVARRLGVKLEPVNFPSHFLLRWRTNLDPEVDQSTAYKYIDCFNGGRLLSEGQCIELILPPSLDNSSLRKSAFIKATPKQVFIRMVANIVNSYRAGDPQDNGLKGLHSSLNLALLLDPSDESSRLLVARIQLHLGVDLDEAIVSLEMLQGGGSTTARDMLERAKQKKAEQDQADDTPQPKLRSDPRHSEVGFKVGMVMRHKLYNYGCVIYGWDPVCKMDELWIRQMGVDNSPGGRNQPFYNVLGDDGSRRYAAHTNLREDPQQPFNPHPELGKYFKGFTGTRYIPNESLQQEYPEDVFNAEDP</sequence>
<evidence type="ECO:0000313" key="5">
    <source>
        <dbReference type="Proteomes" id="UP001159405"/>
    </source>
</evidence>
<accession>A0ABN8NE78</accession>
<dbReference type="EMBL" id="CALNXK010000016">
    <property type="protein sequence ID" value="CAH3103760.1"/>
    <property type="molecule type" value="Genomic_DNA"/>
</dbReference>
<reference evidence="4 5" key="1">
    <citation type="submission" date="2022-05" db="EMBL/GenBank/DDBJ databases">
        <authorList>
            <consortium name="Genoscope - CEA"/>
            <person name="William W."/>
        </authorList>
    </citation>
    <scope>NUCLEOTIDE SEQUENCE [LARGE SCALE GENOMIC DNA]</scope>
</reference>
<dbReference type="InterPro" id="IPR036047">
    <property type="entry name" value="F-box-like_dom_sf"/>
</dbReference>
<comment type="caution">
    <text evidence="4">The sequence shown here is derived from an EMBL/GenBank/DDBJ whole genome shotgun (WGS) entry which is preliminary data.</text>
</comment>
<dbReference type="InterPro" id="IPR011722">
    <property type="entry name" value="Hemimethylated_DNA-bd_dom"/>
</dbReference>
<protein>
    <recommendedName>
        <fullName evidence="6">F-box only protein 21</fullName>
    </recommendedName>
</protein>
<feature type="compositionally biased region" description="Basic and acidic residues" evidence="1">
    <location>
        <begin position="468"/>
        <end position="478"/>
    </location>
</feature>
<dbReference type="InterPro" id="IPR036623">
    <property type="entry name" value="Hemimethylated_DNA-bd_sf"/>
</dbReference>
<evidence type="ECO:0000313" key="4">
    <source>
        <dbReference type="EMBL" id="CAH3103760.1"/>
    </source>
</evidence>
<gene>
    <name evidence="4" type="ORF">PLOB_00011395</name>
</gene>
<keyword evidence="5" id="KW-1185">Reference proteome</keyword>
<dbReference type="Proteomes" id="UP001159405">
    <property type="component" value="Unassembled WGS sequence"/>
</dbReference>
<feature type="domain" description="Hemimethylated DNA-binding" evidence="3">
    <location>
        <begin position="497"/>
        <end position="594"/>
    </location>
</feature>
<dbReference type="InterPro" id="IPR001810">
    <property type="entry name" value="F-box_dom"/>
</dbReference>
<dbReference type="InterPro" id="IPR032698">
    <property type="entry name" value="SirB1_N"/>
</dbReference>
<evidence type="ECO:0000259" key="2">
    <source>
        <dbReference type="SMART" id="SM00256"/>
    </source>
</evidence>
<feature type="region of interest" description="Disordered" evidence="1">
    <location>
        <begin position="468"/>
        <end position="496"/>
    </location>
</feature>
<dbReference type="SMART" id="SM00256">
    <property type="entry name" value="FBOX"/>
    <property type="match status" value="1"/>
</dbReference>
<evidence type="ECO:0008006" key="6">
    <source>
        <dbReference type="Google" id="ProtNLM"/>
    </source>
</evidence>
<dbReference type="PANTHER" id="PTHR31350:SF21">
    <property type="entry name" value="F-BOX ONLY PROTEIN 21"/>
    <property type="match status" value="1"/>
</dbReference>
<dbReference type="PANTHER" id="PTHR31350">
    <property type="entry name" value="SI:DKEY-261L7.2"/>
    <property type="match status" value="1"/>
</dbReference>
<feature type="domain" description="F-box" evidence="2">
    <location>
        <begin position="21"/>
        <end position="63"/>
    </location>
</feature>